<dbReference type="Gene3D" id="2.130.10.10">
    <property type="entry name" value="YVTN repeat-like/Quinoprotein amine dehydrogenase"/>
    <property type="match status" value="1"/>
</dbReference>
<dbReference type="InterPro" id="IPR036322">
    <property type="entry name" value="WD40_repeat_dom_sf"/>
</dbReference>
<dbReference type="PANTHER" id="PTHR11871">
    <property type="entry name" value="PROTEIN PHOSPHATASE PP2A REGULATORY SUBUNIT B"/>
    <property type="match status" value="1"/>
</dbReference>
<name>A0ABR2IYM5_9EUKA</name>
<accession>A0ABR2IYM5</accession>
<evidence type="ECO:0000256" key="3">
    <source>
        <dbReference type="ARBA" id="ARBA00022737"/>
    </source>
</evidence>
<dbReference type="InterPro" id="IPR015943">
    <property type="entry name" value="WD40/YVTN_repeat-like_dom_sf"/>
</dbReference>
<evidence type="ECO:0000313" key="5">
    <source>
        <dbReference type="EMBL" id="KAK8870401.1"/>
    </source>
</evidence>
<dbReference type="PRINTS" id="PR00600">
    <property type="entry name" value="PP2APR55"/>
</dbReference>
<dbReference type="SUPFAM" id="SSF50978">
    <property type="entry name" value="WD40 repeat-like"/>
    <property type="match status" value="1"/>
</dbReference>
<proteinExistence type="inferred from homology"/>
<gene>
    <name evidence="5" type="ORF">M9Y10_008283</name>
</gene>
<keyword evidence="3 4" id="KW-0677">Repeat</keyword>
<dbReference type="Proteomes" id="UP001470230">
    <property type="component" value="Unassembled WGS sequence"/>
</dbReference>
<evidence type="ECO:0000256" key="2">
    <source>
        <dbReference type="ARBA" id="ARBA00022574"/>
    </source>
</evidence>
<dbReference type="InterPro" id="IPR000009">
    <property type="entry name" value="PP2A_PR55"/>
</dbReference>
<dbReference type="EMBL" id="JAPFFF010000014">
    <property type="protein sequence ID" value="KAK8870401.1"/>
    <property type="molecule type" value="Genomic_DNA"/>
</dbReference>
<dbReference type="SMART" id="SM00320">
    <property type="entry name" value="WD40"/>
    <property type="match status" value="5"/>
</dbReference>
<dbReference type="InterPro" id="IPR001680">
    <property type="entry name" value="WD40_rpt"/>
</dbReference>
<organism evidence="5 6">
    <name type="scientific">Tritrichomonas musculus</name>
    <dbReference type="NCBI Taxonomy" id="1915356"/>
    <lineage>
        <taxon>Eukaryota</taxon>
        <taxon>Metamonada</taxon>
        <taxon>Parabasalia</taxon>
        <taxon>Tritrichomonadida</taxon>
        <taxon>Tritrichomonadidae</taxon>
        <taxon>Tritrichomonas</taxon>
    </lineage>
</organism>
<evidence type="ECO:0000313" key="6">
    <source>
        <dbReference type="Proteomes" id="UP001470230"/>
    </source>
</evidence>
<protein>
    <recommendedName>
        <fullName evidence="4">Serine/threonine-protein phosphatase 2A 55 kDa regulatory subunit B</fullName>
    </recommendedName>
</protein>
<comment type="similarity">
    <text evidence="1 4">Belongs to the phosphatase 2A regulatory subunit B family.</text>
</comment>
<evidence type="ECO:0000256" key="1">
    <source>
        <dbReference type="ARBA" id="ARBA00008259"/>
    </source>
</evidence>
<keyword evidence="6" id="KW-1185">Reference proteome</keyword>
<keyword evidence="2 4" id="KW-0853">WD repeat</keyword>
<sequence>MNLKYLISFGDQVPLNQFKYDDTISILSFSSDGRFLASGDYAGRAVIFQIAPPKNSNGKYQVTFGCQLHAHKAEFDYFRSELSEMKINSLKWVPSNNLNPNFITCNSHDAKLWRILTNSKISWTPKSGNTIDEFILPKVNKVDTKISFEYIKSFKDIHSEYLIDLQCLSDQHSFLMVDVCGVSLWDFERDIPNVTLVSTSQNDGDITTSATHSSSPFAFLIADEDGNCEILDMRQQAENLTPSIKVNVSNSLRHRDYDGIQSVSSVVFAPDGNSFFARTFSEIQQWDLRNTNKPISSLEVQWFPKQAEYLANEGNTRDQFRTTITPDGIVLTGQYMANFLAWNPQQNKIAKYKAYNPKTSREPPEPGKDFTKRVTCTEVHPTFNMVACVSTAALYFYRY</sequence>
<evidence type="ECO:0000256" key="4">
    <source>
        <dbReference type="RuleBase" id="RU331113"/>
    </source>
</evidence>
<reference evidence="5 6" key="1">
    <citation type="submission" date="2024-04" db="EMBL/GenBank/DDBJ databases">
        <title>Tritrichomonas musculus Genome.</title>
        <authorList>
            <person name="Alves-Ferreira E."/>
            <person name="Grigg M."/>
            <person name="Lorenzi H."/>
            <person name="Galac M."/>
        </authorList>
    </citation>
    <scope>NUCLEOTIDE SEQUENCE [LARGE SCALE GENOMIC DNA]</scope>
    <source>
        <strain evidence="5 6">EAF2021</strain>
    </source>
</reference>
<comment type="caution">
    <text evidence="5">The sequence shown here is derived from an EMBL/GenBank/DDBJ whole genome shotgun (WGS) entry which is preliminary data.</text>
</comment>